<dbReference type="Gene3D" id="3.40.630.30">
    <property type="match status" value="1"/>
</dbReference>
<dbReference type="Proteomes" id="UP001431784">
    <property type="component" value="Unassembled WGS sequence"/>
</dbReference>
<dbReference type="RefSeq" id="WP_274353812.1">
    <property type="nucleotide sequence ID" value="NZ_JAQZSM010000025.1"/>
</dbReference>
<organism evidence="2 3">
    <name type="scientific">Roseinatronobacter alkalisoli</name>
    <dbReference type="NCBI Taxonomy" id="3028235"/>
    <lineage>
        <taxon>Bacteria</taxon>
        <taxon>Pseudomonadati</taxon>
        <taxon>Pseudomonadota</taxon>
        <taxon>Alphaproteobacteria</taxon>
        <taxon>Rhodobacterales</taxon>
        <taxon>Paracoccaceae</taxon>
        <taxon>Roseinatronobacter</taxon>
    </lineage>
</organism>
<evidence type="ECO:0000313" key="2">
    <source>
        <dbReference type="EMBL" id="MDD7973140.1"/>
    </source>
</evidence>
<feature type="domain" description="N-acetyltransferase" evidence="1">
    <location>
        <begin position="14"/>
        <end position="160"/>
    </location>
</feature>
<dbReference type="GO" id="GO:0016746">
    <property type="term" value="F:acyltransferase activity"/>
    <property type="evidence" value="ECO:0007669"/>
    <property type="project" value="UniProtKB-KW"/>
</dbReference>
<proteinExistence type="predicted"/>
<dbReference type="InterPro" id="IPR016181">
    <property type="entry name" value="Acyl_CoA_acyltransferase"/>
</dbReference>
<comment type="caution">
    <text evidence="2">The sequence shown here is derived from an EMBL/GenBank/DDBJ whole genome shotgun (WGS) entry which is preliminary data.</text>
</comment>
<dbReference type="EC" id="2.3.1.-" evidence="2"/>
<dbReference type="InterPro" id="IPR024035">
    <property type="entry name" value="MSMEG_0567_GNAT"/>
</dbReference>
<evidence type="ECO:0000259" key="1">
    <source>
        <dbReference type="PROSITE" id="PS51186"/>
    </source>
</evidence>
<reference evidence="2" key="1">
    <citation type="submission" date="2023-02" db="EMBL/GenBank/DDBJ databases">
        <title>Description of Roseinatronobacter alkalisoli sp. nov., an alkaliphilic bacerium isolated from soda soil.</title>
        <authorList>
            <person name="Wei W."/>
        </authorList>
    </citation>
    <scope>NUCLEOTIDE SEQUENCE</scope>
    <source>
        <strain evidence="2">HJB301</strain>
    </source>
</reference>
<dbReference type="InterPro" id="IPR000182">
    <property type="entry name" value="GNAT_dom"/>
</dbReference>
<dbReference type="SUPFAM" id="SSF55729">
    <property type="entry name" value="Acyl-CoA N-acyltransferases (Nat)"/>
    <property type="match status" value="1"/>
</dbReference>
<evidence type="ECO:0000313" key="3">
    <source>
        <dbReference type="Proteomes" id="UP001431784"/>
    </source>
</evidence>
<dbReference type="PROSITE" id="PS51186">
    <property type="entry name" value="GNAT"/>
    <property type="match status" value="1"/>
</dbReference>
<protein>
    <submittedName>
        <fullName evidence="2">GNAT family N-acetyltransferase</fullName>
        <ecNumber evidence="2">2.3.1.-</ecNumber>
    </submittedName>
</protein>
<keyword evidence="2" id="KW-0808">Transferase</keyword>
<accession>A0ABT5TDD0</accession>
<gene>
    <name evidence="2" type="ORF">PUT78_18810</name>
</gene>
<dbReference type="NCBIfam" id="TIGR04045">
    <property type="entry name" value="MSMEG_0567_GNAT"/>
    <property type="match status" value="1"/>
</dbReference>
<sequence>MIELEPQHFQCPGFYIRVASRPFELHGAQALRHKVFVEEQKIFPQHDRDEVDHVATHLVALSTYAHEADDVVGTVRIHEPQPGLWWGSRLAVDRDFRQVGRLGAELIRLAVCSANTRGCDTFLAHVQKQNVPLFRRLHWSVVGEVVLHGVVHAQMRADLAFYPPCADPELGWFLKPGKRR</sequence>
<dbReference type="EMBL" id="JAQZSM010000025">
    <property type="protein sequence ID" value="MDD7973140.1"/>
    <property type="molecule type" value="Genomic_DNA"/>
</dbReference>
<dbReference type="Pfam" id="PF13444">
    <property type="entry name" value="Acetyltransf_5"/>
    <property type="match status" value="1"/>
</dbReference>
<keyword evidence="3" id="KW-1185">Reference proteome</keyword>
<keyword evidence="2" id="KW-0012">Acyltransferase</keyword>
<name>A0ABT5TDD0_9RHOB</name>